<dbReference type="SUPFAM" id="SSF52540">
    <property type="entry name" value="P-loop containing nucleoside triphosphate hydrolases"/>
    <property type="match status" value="1"/>
</dbReference>
<keyword evidence="2" id="KW-1185">Reference proteome</keyword>
<accession>A0A5B9E9A2</accession>
<dbReference type="Proteomes" id="UP000321820">
    <property type="component" value="Chromosome"/>
</dbReference>
<dbReference type="RefSeq" id="WP_147647404.1">
    <property type="nucleotide sequence ID" value="NZ_CP042806.1"/>
</dbReference>
<dbReference type="OrthoDB" id="9787585at2"/>
<protein>
    <submittedName>
        <fullName evidence="1">Uncharacterized protein</fullName>
    </submittedName>
</protein>
<gene>
    <name evidence="1" type="ORF">FTW19_09520</name>
</gene>
<reference evidence="1 2" key="1">
    <citation type="submission" date="2019-08" db="EMBL/GenBank/DDBJ databases">
        <title>Complete genome sequence of Terriglobus albidus strain ORNL.</title>
        <authorList>
            <person name="Podar M."/>
        </authorList>
    </citation>
    <scope>NUCLEOTIDE SEQUENCE [LARGE SCALE GENOMIC DNA]</scope>
    <source>
        <strain evidence="1 2">ORNL</strain>
    </source>
</reference>
<organism evidence="1 2">
    <name type="scientific">Terriglobus albidus</name>
    <dbReference type="NCBI Taxonomy" id="1592106"/>
    <lineage>
        <taxon>Bacteria</taxon>
        <taxon>Pseudomonadati</taxon>
        <taxon>Acidobacteriota</taxon>
        <taxon>Terriglobia</taxon>
        <taxon>Terriglobales</taxon>
        <taxon>Acidobacteriaceae</taxon>
        <taxon>Terriglobus</taxon>
    </lineage>
</organism>
<dbReference type="KEGG" id="talb:FTW19_09520"/>
<dbReference type="InterPro" id="IPR027417">
    <property type="entry name" value="P-loop_NTPase"/>
</dbReference>
<evidence type="ECO:0000313" key="1">
    <source>
        <dbReference type="EMBL" id="QEE28214.1"/>
    </source>
</evidence>
<dbReference type="EMBL" id="CP042806">
    <property type="protein sequence ID" value="QEE28214.1"/>
    <property type="molecule type" value="Genomic_DNA"/>
</dbReference>
<name>A0A5B9E9A2_9BACT</name>
<dbReference type="AlphaFoldDB" id="A0A5B9E9A2"/>
<dbReference type="Gene3D" id="3.40.50.300">
    <property type="entry name" value="P-loop containing nucleotide triphosphate hydrolases"/>
    <property type="match status" value="2"/>
</dbReference>
<sequence>MAKAKVHGNLPEKIQERPFADLLGELDFGTSRVHVWYTRILGTRDVDAVLLAEGLGLFVIELKSINLSAIKEISGDNGMILHDYVKSSTKKPPWLQAIDAAESLQNKIQATPAHREMLNELWIAPGASLFRINRQGFLARFGREPQFSHAADELADGMIFAEDLIDGRMLLNRLKHIKTHPLYKAAPNKTKDKPALYGEATAISLDAFIRFKLVPAETLTASEMARLRRIEDEEERHLDQINPDHHVICTGFAGTGKTLLGLQLALRRKVNTLFTCYNKVLATDIRRLTSMGAPFLEFSFEAFDVFQLLGDCERRLGVHPDRWDRTRETWEEYEIRRIRKVIEADFDRGARLRSAWELVIVDEGQDIADAFWSLIDYLTGGSSRLYVIDGKNQLLYRNSSCEYLADGLPSVIPAENHREKRRVYRNTSETFLLAQLFVQSYPALDKAQRIWTQTLQKRYRASRKSVDQVSFDFELIRENGGAPSLVDVDLLSTKEISFRIEESLKSKIEQLRLTDVGTPSDILILLPYGKSDSPWRSVAVKACEAAGYDYIDYTDEDNRRTSYSPDEIRLCTFHSSRGIEGLHTIILGFDQLHVAAKQSDTTAANLGYICLTRSTFETEVFFSARIDMQSGSPAHFLMGVAEITGF</sequence>
<proteinExistence type="predicted"/>
<evidence type="ECO:0000313" key="2">
    <source>
        <dbReference type="Proteomes" id="UP000321820"/>
    </source>
</evidence>